<name>A0AC34GC94_9BILA</name>
<evidence type="ECO:0000313" key="2">
    <source>
        <dbReference type="WBParaSite" id="ES5_v2.g27230.t1"/>
    </source>
</evidence>
<sequence length="126" mass="14794">MMIGEFDYEDSVAPKATLLTYAMFFLFLFTVTVFLMNLLVGLAVSDTTRTLELASRTRTRLQIETIQHVETIMPEQLRRKCWRGFRTLKDPENGVHWFSTAGFRQCFRWLGLSKNAMRQEMSIYKP</sequence>
<proteinExistence type="predicted"/>
<protein>
    <submittedName>
        <fullName evidence="2">Ion transport domain-containing protein</fullName>
    </submittedName>
</protein>
<dbReference type="Proteomes" id="UP000887579">
    <property type="component" value="Unplaced"/>
</dbReference>
<evidence type="ECO:0000313" key="1">
    <source>
        <dbReference type="Proteomes" id="UP000887579"/>
    </source>
</evidence>
<dbReference type="WBParaSite" id="ES5_v2.g27230.t1">
    <property type="protein sequence ID" value="ES5_v2.g27230.t1"/>
    <property type="gene ID" value="ES5_v2.g27230"/>
</dbReference>
<accession>A0AC34GC94</accession>
<reference evidence="2" key="1">
    <citation type="submission" date="2022-11" db="UniProtKB">
        <authorList>
            <consortium name="WormBaseParasite"/>
        </authorList>
    </citation>
    <scope>IDENTIFICATION</scope>
</reference>
<organism evidence="1 2">
    <name type="scientific">Panagrolaimus sp. ES5</name>
    <dbReference type="NCBI Taxonomy" id="591445"/>
    <lineage>
        <taxon>Eukaryota</taxon>
        <taxon>Metazoa</taxon>
        <taxon>Ecdysozoa</taxon>
        <taxon>Nematoda</taxon>
        <taxon>Chromadorea</taxon>
        <taxon>Rhabditida</taxon>
        <taxon>Tylenchina</taxon>
        <taxon>Panagrolaimomorpha</taxon>
        <taxon>Panagrolaimoidea</taxon>
        <taxon>Panagrolaimidae</taxon>
        <taxon>Panagrolaimus</taxon>
    </lineage>
</organism>